<reference evidence="2" key="1">
    <citation type="journal article" date="2020" name="Nature">
        <title>Giant virus diversity and host interactions through global metagenomics.</title>
        <authorList>
            <person name="Schulz F."/>
            <person name="Roux S."/>
            <person name="Paez-Espino D."/>
            <person name="Jungbluth S."/>
            <person name="Walsh D.A."/>
            <person name="Denef V.J."/>
            <person name="McMahon K.D."/>
            <person name="Konstantinidis K.T."/>
            <person name="Eloe-Fadrosh E.A."/>
            <person name="Kyrpides N.C."/>
            <person name="Woyke T."/>
        </authorList>
    </citation>
    <scope>NUCLEOTIDE SEQUENCE</scope>
    <source>
        <strain evidence="2">GVMAG-S-3300013006-138</strain>
    </source>
</reference>
<name>A0A6C0KJG2_9ZZZZ</name>
<accession>A0A6C0KJG2</accession>
<evidence type="ECO:0000313" key="2">
    <source>
        <dbReference type="EMBL" id="QHU18152.1"/>
    </source>
</evidence>
<proteinExistence type="predicted"/>
<evidence type="ECO:0000256" key="1">
    <source>
        <dbReference type="SAM" id="MobiDB-lite"/>
    </source>
</evidence>
<dbReference type="EMBL" id="MN740925">
    <property type="protein sequence ID" value="QHU18152.1"/>
    <property type="molecule type" value="Genomic_DNA"/>
</dbReference>
<feature type="region of interest" description="Disordered" evidence="1">
    <location>
        <begin position="128"/>
        <end position="159"/>
    </location>
</feature>
<organism evidence="2">
    <name type="scientific">viral metagenome</name>
    <dbReference type="NCBI Taxonomy" id="1070528"/>
    <lineage>
        <taxon>unclassified sequences</taxon>
        <taxon>metagenomes</taxon>
        <taxon>organismal metagenomes</taxon>
    </lineage>
</organism>
<protein>
    <submittedName>
        <fullName evidence="2">Uncharacterized protein</fullName>
    </submittedName>
</protein>
<sequence>MVRKTRKLSKGKGKDKGMTVPQLRHAFERIEAVARSGKNVEAFRKEWKKTFGKEVSRKSAQEYLEFVVKKQTRRNSQKGGMAPLNYDLRAGADIPYGSYPPYVSSGFGFANNDSIAAVCGKEDITPIPPAGPSGLGSNVVRGGGGKTRKNKKQRGGAAGFFPQLTNNFSEFISRPASISSPPTITQDMQMLSKGYNGFPSPNPTLPTFNFAQNPPIYSSYLSPSSVRV</sequence>
<dbReference type="AlphaFoldDB" id="A0A6C0KJG2"/>